<feature type="transmembrane region" description="Helical" evidence="1">
    <location>
        <begin position="6"/>
        <end position="28"/>
    </location>
</feature>
<dbReference type="Proteomes" id="UP000799444">
    <property type="component" value="Unassembled WGS sequence"/>
</dbReference>
<dbReference type="InterPro" id="IPR049326">
    <property type="entry name" value="Rhodopsin_dom_fungi"/>
</dbReference>
<evidence type="ECO:0000313" key="4">
    <source>
        <dbReference type="Proteomes" id="UP000799444"/>
    </source>
</evidence>
<evidence type="ECO:0000259" key="2">
    <source>
        <dbReference type="Pfam" id="PF20684"/>
    </source>
</evidence>
<dbReference type="EMBL" id="ML996098">
    <property type="protein sequence ID" value="KAF2740896.1"/>
    <property type="molecule type" value="Genomic_DNA"/>
</dbReference>
<dbReference type="OrthoDB" id="3796902at2759"/>
<feature type="domain" description="Rhodopsin" evidence="2">
    <location>
        <begin position="24"/>
        <end position="117"/>
    </location>
</feature>
<dbReference type="Pfam" id="PF20684">
    <property type="entry name" value="Fung_rhodopsin"/>
    <property type="match status" value="1"/>
</dbReference>
<accession>A0A9P4V8R7</accession>
<organism evidence="3 4">
    <name type="scientific">Polyplosphaeria fusca</name>
    <dbReference type="NCBI Taxonomy" id="682080"/>
    <lineage>
        <taxon>Eukaryota</taxon>
        <taxon>Fungi</taxon>
        <taxon>Dikarya</taxon>
        <taxon>Ascomycota</taxon>
        <taxon>Pezizomycotina</taxon>
        <taxon>Dothideomycetes</taxon>
        <taxon>Pleosporomycetidae</taxon>
        <taxon>Pleosporales</taxon>
        <taxon>Tetraplosphaeriaceae</taxon>
        <taxon>Polyplosphaeria</taxon>
    </lineage>
</organism>
<evidence type="ECO:0000313" key="3">
    <source>
        <dbReference type="EMBL" id="KAF2740896.1"/>
    </source>
</evidence>
<keyword evidence="1" id="KW-1133">Transmembrane helix</keyword>
<name>A0A9P4V8R7_9PLEO</name>
<proteinExistence type="predicted"/>
<dbReference type="AlphaFoldDB" id="A0A9P4V8R7"/>
<reference evidence="3" key="1">
    <citation type="journal article" date="2020" name="Stud. Mycol.">
        <title>101 Dothideomycetes genomes: a test case for predicting lifestyles and emergence of pathogens.</title>
        <authorList>
            <person name="Haridas S."/>
            <person name="Albert R."/>
            <person name="Binder M."/>
            <person name="Bloem J."/>
            <person name="Labutti K."/>
            <person name="Salamov A."/>
            <person name="Andreopoulos B."/>
            <person name="Baker S."/>
            <person name="Barry K."/>
            <person name="Bills G."/>
            <person name="Bluhm B."/>
            <person name="Cannon C."/>
            <person name="Castanera R."/>
            <person name="Culley D."/>
            <person name="Daum C."/>
            <person name="Ezra D."/>
            <person name="Gonzalez J."/>
            <person name="Henrissat B."/>
            <person name="Kuo A."/>
            <person name="Liang C."/>
            <person name="Lipzen A."/>
            <person name="Lutzoni F."/>
            <person name="Magnuson J."/>
            <person name="Mondo S."/>
            <person name="Nolan M."/>
            <person name="Ohm R."/>
            <person name="Pangilinan J."/>
            <person name="Park H.-J."/>
            <person name="Ramirez L."/>
            <person name="Alfaro M."/>
            <person name="Sun H."/>
            <person name="Tritt A."/>
            <person name="Yoshinaga Y."/>
            <person name="Zwiers L.-H."/>
            <person name="Turgeon B."/>
            <person name="Goodwin S."/>
            <person name="Spatafora J."/>
            <person name="Crous P."/>
            <person name="Grigoriev I."/>
        </authorList>
    </citation>
    <scope>NUCLEOTIDE SEQUENCE</scope>
    <source>
        <strain evidence="3">CBS 125425</strain>
    </source>
</reference>
<protein>
    <recommendedName>
        <fullName evidence="2">Rhodopsin domain-containing protein</fullName>
    </recommendedName>
</protein>
<feature type="transmembrane region" description="Helical" evidence="1">
    <location>
        <begin position="83"/>
        <end position="112"/>
    </location>
</feature>
<feature type="transmembrane region" description="Helical" evidence="1">
    <location>
        <begin position="40"/>
        <end position="63"/>
    </location>
</feature>
<keyword evidence="1" id="KW-0812">Transmembrane</keyword>
<gene>
    <name evidence="3" type="ORF">EJ04DRAFT_558283</name>
</gene>
<keyword evidence="1" id="KW-0472">Membrane</keyword>
<keyword evidence="4" id="KW-1185">Reference proteome</keyword>
<comment type="caution">
    <text evidence="3">The sequence shown here is derived from an EMBL/GenBank/DDBJ whole genome shotgun (WGS) entry which is preliminary data.</text>
</comment>
<sequence>MGTYRHYLASHIVLTLLPTLFIVARFVAKHMKRLGWTLDDSFLVVALMLFYAYVAESLTAIVVGKVGRHLAELTAGEVKLALILLWASCLPLAAGLMLVRLSISILFLRVFYTHIFTKLRIAGKVAYGGHTPSLLCELANE</sequence>
<evidence type="ECO:0000256" key="1">
    <source>
        <dbReference type="SAM" id="Phobius"/>
    </source>
</evidence>